<dbReference type="RefSeq" id="WP_189990797.1">
    <property type="nucleotide sequence ID" value="NZ_BMZS01000006.1"/>
</dbReference>
<evidence type="ECO:0000313" key="4">
    <source>
        <dbReference type="Proteomes" id="UP000630353"/>
    </source>
</evidence>
<reference evidence="3" key="1">
    <citation type="journal article" date="2014" name="Int. J. Syst. Evol. Microbiol.">
        <title>Complete genome sequence of Corynebacterium casei LMG S-19264T (=DSM 44701T), isolated from a smear-ripened cheese.</title>
        <authorList>
            <consortium name="US DOE Joint Genome Institute (JGI-PGF)"/>
            <person name="Walter F."/>
            <person name="Albersmeier A."/>
            <person name="Kalinowski J."/>
            <person name="Ruckert C."/>
        </authorList>
    </citation>
    <scope>NUCLEOTIDE SEQUENCE</scope>
    <source>
        <strain evidence="3">KCTC 42651</strain>
    </source>
</reference>
<evidence type="ECO:0000313" key="3">
    <source>
        <dbReference type="EMBL" id="GHD52979.1"/>
    </source>
</evidence>
<feature type="active site" evidence="1">
    <location>
        <position position="283"/>
    </location>
</feature>
<reference evidence="3" key="2">
    <citation type="submission" date="2020-09" db="EMBL/GenBank/DDBJ databases">
        <authorList>
            <person name="Sun Q."/>
            <person name="Kim S."/>
        </authorList>
    </citation>
    <scope>NUCLEOTIDE SEQUENCE</scope>
    <source>
        <strain evidence="3">KCTC 42651</strain>
    </source>
</reference>
<evidence type="ECO:0000256" key="1">
    <source>
        <dbReference type="PIRSR" id="PIRSR000443-1"/>
    </source>
</evidence>
<dbReference type="PANTHER" id="PTHR32268">
    <property type="entry name" value="HOMOSERINE O-ACETYLTRANSFERASE"/>
    <property type="match status" value="1"/>
</dbReference>
<feature type="active site" evidence="1">
    <location>
        <position position="312"/>
    </location>
</feature>
<evidence type="ECO:0000259" key="2">
    <source>
        <dbReference type="Pfam" id="PF00561"/>
    </source>
</evidence>
<dbReference type="Proteomes" id="UP000630353">
    <property type="component" value="Unassembled WGS sequence"/>
</dbReference>
<protein>
    <submittedName>
        <fullName evidence="3">Homoserine O-acetyltransferase</fullName>
    </submittedName>
</protein>
<feature type="domain" description="AB hydrolase-1" evidence="2">
    <location>
        <begin position="66"/>
        <end position="303"/>
    </location>
</feature>
<dbReference type="AlphaFoldDB" id="A0A918XSN7"/>
<name>A0A918XSN7_9PROT</name>
<dbReference type="Gene3D" id="3.40.50.1820">
    <property type="entry name" value="alpha/beta hydrolase"/>
    <property type="match status" value="1"/>
</dbReference>
<comment type="caution">
    <text evidence="3">The sequence shown here is derived from an EMBL/GenBank/DDBJ whole genome shotgun (WGS) entry which is preliminary data.</text>
</comment>
<dbReference type="Pfam" id="PF00561">
    <property type="entry name" value="Abhydrolase_1"/>
    <property type="match status" value="1"/>
</dbReference>
<dbReference type="InterPro" id="IPR000073">
    <property type="entry name" value="AB_hydrolase_1"/>
</dbReference>
<dbReference type="PANTHER" id="PTHR32268:SF15">
    <property type="entry name" value="HOMOSERINE ACETYLTRANSFERASE FAMILY PROTEIN (AFU_ORTHOLOGUE AFUA_1G15350)"/>
    <property type="match status" value="1"/>
</dbReference>
<keyword evidence="4" id="KW-1185">Reference proteome</keyword>
<proteinExistence type="predicted"/>
<organism evidence="3 4">
    <name type="scientific">Thalassobaculum fulvum</name>
    <dbReference type="NCBI Taxonomy" id="1633335"/>
    <lineage>
        <taxon>Bacteria</taxon>
        <taxon>Pseudomonadati</taxon>
        <taxon>Pseudomonadota</taxon>
        <taxon>Alphaproteobacteria</taxon>
        <taxon>Rhodospirillales</taxon>
        <taxon>Thalassobaculaceae</taxon>
        <taxon>Thalassobaculum</taxon>
    </lineage>
</organism>
<feature type="active site" description="Nucleophile" evidence="1">
    <location>
        <position position="129"/>
    </location>
</feature>
<dbReference type="InterPro" id="IPR029058">
    <property type="entry name" value="AB_hydrolase_fold"/>
</dbReference>
<dbReference type="EMBL" id="BMZS01000006">
    <property type="protein sequence ID" value="GHD52979.1"/>
    <property type="molecule type" value="Genomic_DNA"/>
</dbReference>
<dbReference type="PIRSF" id="PIRSF000443">
    <property type="entry name" value="Homoser_Ac_trans"/>
    <property type="match status" value="1"/>
</dbReference>
<sequence>MPDAQVFELGSMKLQRGMTVPNARIVYQTYGTLAPDKSNVVLYPTSYGAQHHDTEWLIAPDRILDPGRWFVVIPNMFTNGLSTSPGNMAEPFGHGRFPEFTHWDNVHAQKRLLEEVFGIERIALAYGWSMGGQQALHWGAIFPDRVERICAVCTSARTSVHNKVFIDGTRAALTADPAWRGSYFDGRPVAGLRAMGRVYAGWAMSQAFYREKLYLQAGFSDLEDWLVRSWEGNFLRRNADDLVASFKTWELSDISDNEIYQGDLDKALGAITARSMIMPSRTDLYFTPEDSEAETAKMPNAEFRPIESIWGHRAGNPALNPEDMRFIRKAVDDLTAA</sequence>
<accession>A0A918XSN7</accession>
<dbReference type="GO" id="GO:0016747">
    <property type="term" value="F:acyltransferase activity, transferring groups other than amino-acyl groups"/>
    <property type="evidence" value="ECO:0007669"/>
    <property type="project" value="InterPro"/>
</dbReference>
<dbReference type="SUPFAM" id="SSF53474">
    <property type="entry name" value="alpha/beta-Hydrolases"/>
    <property type="match status" value="1"/>
</dbReference>
<dbReference type="NCBIfam" id="NF005757">
    <property type="entry name" value="PRK07581.1"/>
    <property type="match status" value="1"/>
</dbReference>
<gene>
    <name evidence="3" type="ORF">GCM10017083_29020</name>
</gene>
<dbReference type="InterPro" id="IPR008220">
    <property type="entry name" value="HAT_MetX-like"/>
</dbReference>